<organism evidence="4 5">
    <name type="scientific">Oreochromis aureus</name>
    <name type="common">Israeli tilapia</name>
    <name type="synonym">Chromis aureus</name>
    <dbReference type="NCBI Taxonomy" id="47969"/>
    <lineage>
        <taxon>Eukaryota</taxon>
        <taxon>Metazoa</taxon>
        <taxon>Chordata</taxon>
        <taxon>Craniata</taxon>
        <taxon>Vertebrata</taxon>
        <taxon>Euteleostomi</taxon>
        <taxon>Actinopterygii</taxon>
        <taxon>Neopterygii</taxon>
        <taxon>Teleostei</taxon>
        <taxon>Neoteleostei</taxon>
        <taxon>Acanthomorphata</taxon>
        <taxon>Ovalentaria</taxon>
        <taxon>Cichlomorphae</taxon>
        <taxon>Cichliformes</taxon>
        <taxon>Cichlidae</taxon>
        <taxon>African cichlids</taxon>
        <taxon>Pseudocrenilabrinae</taxon>
        <taxon>Oreochromini</taxon>
        <taxon>Oreochromis</taxon>
    </lineage>
</organism>
<keyword evidence="1" id="KW-0393">Immunoglobulin domain</keyword>
<dbReference type="InterPro" id="IPR007110">
    <property type="entry name" value="Ig-like_dom"/>
</dbReference>
<dbReference type="PANTHER" id="PTHR14334:SF2">
    <property type="entry name" value="B-CELL ANTIGEN RECEPTOR COMPLEX-ASSOCIATED PROTEIN BETA CHAIN"/>
    <property type="match status" value="1"/>
</dbReference>
<reference evidence="4" key="2">
    <citation type="submission" date="2025-09" db="UniProtKB">
        <authorList>
            <consortium name="Ensembl"/>
        </authorList>
    </citation>
    <scope>IDENTIFICATION</scope>
</reference>
<dbReference type="Proteomes" id="UP000472276">
    <property type="component" value="Unassembled WGS sequence"/>
</dbReference>
<dbReference type="AlphaFoldDB" id="A0A668UKP1"/>
<evidence type="ECO:0000256" key="1">
    <source>
        <dbReference type="ARBA" id="ARBA00023319"/>
    </source>
</evidence>
<dbReference type="InterPro" id="IPR036179">
    <property type="entry name" value="Ig-like_dom_sf"/>
</dbReference>
<dbReference type="InterPro" id="IPR003599">
    <property type="entry name" value="Ig_sub"/>
</dbReference>
<dbReference type="GO" id="GO:0050853">
    <property type="term" value="P:B cell receptor signaling pathway"/>
    <property type="evidence" value="ECO:0007669"/>
    <property type="project" value="TreeGrafter"/>
</dbReference>
<protein>
    <recommendedName>
        <fullName evidence="3">Ig-like domain-containing protein</fullName>
    </recommendedName>
</protein>
<keyword evidence="2" id="KW-1133">Transmembrane helix</keyword>
<evidence type="ECO:0000256" key="2">
    <source>
        <dbReference type="SAM" id="Phobius"/>
    </source>
</evidence>
<keyword evidence="5" id="KW-1185">Reference proteome</keyword>
<dbReference type="SMART" id="SM00409">
    <property type="entry name" value="IG"/>
    <property type="match status" value="1"/>
</dbReference>
<dbReference type="Pfam" id="PF07686">
    <property type="entry name" value="V-set"/>
    <property type="match status" value="1"/>
</dbReference>
<dbReference type="GO" id="GO:0009897">
    <property type="term" value="C:external side of plasma membrane"/>
    <property type="evidence" value="ECO:0007669"/>
    <property type="project" value="TreeGrafter"/>
</dbReference>
<dbReference type="PANTHER" id="PTHR14334">
    <property type="entry name" value="B-CELL ANTIGEN RECEPTOR COMPLEX-ASSOCIATED PROTEIN"/>
    <property type="match status" value="1"/>
</dbReference>
<dbReference type="Gene3D" id="2.60.40.10">
    <property type="entry name" value="Immunoglobulins"/>
    <property type="match status" value="1"/>
</dbReference>
<accession>A0A668UKP1</accession>
<keyword evidence="2" id="KW-0812">Transmembrane</keyword>
<feature type="transmembrane region" description="Helical" evidence="2">
    <location>
        <begin position="12"/>
        <end position="37"/>
    </location>
</feature>
<dbReference type="SUPFAM" id="SSF48726">
    <property type="entry name" value="Immunoglobulin"/>
    <property type="match status" value="1"/>
</dbReference>
<dbReference type="CDD" id="cd00099">
    <property type="entry name" value="IgV"/>
    <property type="match status" value="1"/>
</dbReference>
<evidence type="ECO:0000259" key="3">
    <source>
        <dbReference type="PROSITE" id="PS50835"/>
    </source>
</evidence>
<dbReference type="InterPro" id="IPR013783">
    <property type="entry name" value="Ig-like_fold"/>
</dbReference>
<proteinExistence type="predicted"/>
<evidence type="ECO:0000313" key="4">
    <source>
        <dbReference type="Ensembl" id="ENSOABP00000039349.2"/>
    </source>
</evidence>
<feature type="domain" description="Ig-like" evidence="3">
    <location>
        <begin position="33"/>
        <end position="117"/>
    </location>
</feature>
<evidence type="ECO:0000313" key="5">
    <source>
        <dbReference type="Proteomes" id="UP000472276"/>
    </source>
</evidence>
<dbReference type="InterPro" id="IPR013106">
    <property type="entry name" value="Ig_V-set"/>
</dbReference>
<dbReference type="PROSITE" id="PS50835">
    <property type="entry name" value="IG_LIKE"/>
    <property type="match status" value="1"/>
</dbReference>
<sequence length="189" mass="20859">MPVPLTVMSSLYIIFYLLTILCSTLSLTGVSSGTLVVTQSPDDISVMEGATVNITCCWTVTFGRVGVNWLKNQTVIKNEVKQNQSQGSLKEETKMCSSLNFSNIQTKDSGTYICKVTLEIPSLFEAKGNGTVITVREKTENDNGNSNRKESVLYICTRTMVVHSPMCKCLCTFLKWHKATVEPGLQKLS</sequence>
<dbReference type="Ensembl" id="ENSOABT00000040430.2">
    <property type="protein sequence ID" value="ENSOABP00000039349.2"/>
    <property type="gene ID" value="ENSOABG00000017945.2"/>
</dbReference>
<keyword evidence="2" id="KW-0472">Membrane</keyword>
<reference evidence="4" key="1">
    <citation type="submission" date="2025-08" db="UniProtKB">
        <authorList>
            <consortium name="Ensembl"/>
        </authorList>
    </citation>
    <scope>IDENTIFICATION</scope>
</reference>
<dbReference type="GO" id="GO:0030183">
    <property type="term" value="P:B cell differentiation"/>
    <property type="evidence" value="ECO:0007669"/>
    <property type="project" value="TreeGrafter"/>
</dbReference>
<name>A0A668UKP1_OREAU</name>
<dbReference type="GO" id="GO:0019815">
    <property type="term" value="C:B cell receptor complex"/>
    <property type="evidence" value="ECO:0007669"/>
    <property type="project" value="TreeGrafter"/>
</dbReference>